<accession>A0A3G5AHJ6</accession>
<reference evidence="1" key="1">
    <citation type="submission" date="2018-10" db="EMBL/GenBank/DDBJ databases">
        <title>Hidden diversity of soil giant viruses.</title>
        <authorList>
            <person name="Schulz F."/>
            <person name="Alteio L."/>
            <person name="Goudeau D."/>
            <person name="Ryan E.M."/>
            <person name="Malmstrom R.R."/>
            <person name="Blanchard J."/>
            <person name="Woyke T."/>
        </authorList>
    </citation>
    <scope>NUCLEOTIDE SEQUENCE</scope>
    <source>
        <strain evidence="1">SYV1</strain>
    </source>
</reference>
<evidence type="ECO:0000313" key="1">
    <source>
        <dbReference type="EMBL" id="AYV86626.1"/>
    </source>
</evidence>
<name>A0A3G5AHJ6_9VIRU</name>
<dbReference type="EMBL" id="MK072510">
    <property type="protein sequence ID" value="AYV86626.1"/>
    <property type="molecule type" value="Genomic_DNA"/>
</dbReference>
<gene>
    <name evidence="1" type="ORF">Sylvanvirus4_40</name>
</gene>
<proteinExistence type="predicted"/>
<dbReference type="InterPro" id="IPR012340">
    <property type="entry name" value="NA-bd_OB-fold"/>
</dbReference>
<organism evidence="1">
    <name type="scientific">Sylvanvirus sp</name>
    <dbReference type="NCBI Taxonomy" id="2487774"/>
    <lineage>
        <taxon>Viruses</taxon>
    </lineage>
</organism>
<dbReference type="Gene3D" id="2.40.50.140">
    <property type="entry name" value="Nucleic acid-binding proteins"/>
    <property type="match status" value="1"/>
</dbReference>
<sequence length="618" mass="69915">MNVLILTVNATRRYLTGYRNEAPHFIHIGWSTTSSSNFESQLYIPFTLIHITSYASINTITFMCKDPKVSFKVINRQMLDVQSWWDLMGEHNFQSFSEIMKTLSLTPAQTSRKVCIAASIIKVGALEDIQTAKGLLTKRRRLVLRDISQQEAELCLWGTDALDSPQSLYHQISLKVSAGHPYLVGWNFEASKYLQKLSLKYPFNAIPSAFINVKASISSSNSISSSLSSIHRMENVFETLRAVWICPPVDYFPFIQGLSMISSSSVISNPDFKFEDGSIVPEQVIPIEQLGPFWTDVTIPFFTLHQLKSHLHDMFVEQTEMNEVQVTSHCLVSLYAVHQHPIWKYKCTNRDCYGPRSYLYPVDTCTNASSVSKNAVKSYICHNCDTLVVEEEPSRQFDIRATWVDASDAVRAYTYDKQIKSALGCTADQWYRSNCMERENRSFSTPSTIPDPTYDPVMSDGEMLQESWCFQRFLVRMVGKFGLVDSSASSQLNKSSLKLKQPIHSSLHDPVDNSIDDAIDNSVGRSVDNSSSKVPVDASKSSNTLASTVLSTHYSNYTFVMKEMIPWKNLSTVEKAWMKERMLQSVAPVNLLLQQTKSNINVNNVNNKTEHMNDIEGV</sequence>
<protein>
    <submittedName>
        <fullName evidence="1">Uncharacterized protein</fullName>
    </submittedName>
</protein>